<organism evidence="3 4">
    <name type="scientific">Fomitopsis schrenkii</name>
    <name type="common">Brown rot fungus</name>
    <dbReference type="NCBI Taxonomy" id="2126942"/>
    <lineage>
        <taxon>Eukaryota</taxon>
        <taxon>Fungi</taxon>
        <taxon>Dikarya</taxon>
        <taxon>Basidiomycota</taxon>
        <taxon>Agaricomycotina</taxon>
        <taxon>Agaricomycetes</taxon>
        <taxon>Polyporales</taxon>
        <taxon>Fomitopsis</taxon>
    </lineage>
</organism>
<evidence type="ECO:0008006" key="5">
    <source>
        <dbReference type="Google" id="ProtNLM"/>
    </source>
</evidence>
<evidence type="ECO:0000313" key="3">
    <source>
        <dbReference type="EMBL" id="EPS96595.1"/>
    </source>
</evidence>
<accession>S8F4F5</accession>
<sequence>MPPLPKKVKMEKPRARSRAKSQPKKAKAGLPRGDLLITDGRLASILIMPADIVREICLCLHPRDLLSLCRTAKLFHGILMYRDFAPVWRDCLKQVDGLPQCPPGLIEPAYVSLLFSPTCTGCGKRATSVYWVWFARFCAACKQSKVVSDEAVAKFLTDTQRESFEDLKVDEDDEAEVFAQAKVSGYKRPCYLKLDLLQVLAAYREATDKNEFRQERFRVVSQCEQFAAECQDWQEEERQIQKEEKEIREANLKALRLYQVMERLCALGWSAEIDYLRERGLYALKNIKAVCVPKELTNNAWSKMRAEVVQCMTNVQTERLQHEFQMLLKRRYAVLVDAGNELLDRQFAKRPELLAYGLNTADLALQNEFRAIMCRPSDVEIARSDFLALDDRMDVIVERWETYIQKHLRKPVVKAAMVSPRAAGIDPLNLATTIFKFGKSDQYCNFFPFFTAFNCSLRTAPPGPRGSLRVLSPYERFVFEKDPGPFRHTGFATTRVVKPSPDVLAIIEMAGQDPDTVTAAEMDALDLRWVDSKNEVHKWRDAIAAASVENRTPGGWRLATPEESVKAKEIEFRHLQESDCRLWRCNQCSEPQAPMSWVHAEEHLHIK</sequence>
<feature type="compositionally biased region" description="Basic residues" evidence="2">
    <location>
        <begin position="15"/>
        <end position="27"/>
    </location>
</feature>
<keyword evidence="1" id="KW-0175">Coiled coil</keyword>
<keyword evidence="4" id="KW-1185">Reference proteome</keyword>
<evidence type="ECO:0000256" key="1">
    <source>
        <dbReference type="SAM" id="Coils"/>
    </source>
</evidence>
<dbReference type="InterPro" id="IPR036047">
    <property type="entry name" value="F-box-like_dom_sf"/>
</dbReference>
<dbReference type="InParanoid" id="S8F4F5"/>
<protein>
    <recommendedName>
        <fullName evidence="5">F-box domain-containing protein</fullName>
    </recommendedName>
</protein>
<evidence type="ECO:0000256" key="2">
    <source>
        <dbReference type="SAM" id="MobiDB-lite"/>
    </source>
</evidence>
<dbReference type="EMBL" id="KE504186">
    <property type="protein sequence ID" value="EPS96595.1"/>
    <property type="molecule type" value="Genomic_DNA"/>
</dbReference>
<dbReference type="STRING" id="743788.S8F4F5"/>
<reference evidence="3 4" key="1">
    <citation type="journal article" date="2012" name="Science">
        <title>The Paleozoic origin of enzymatic lignin decomposition reconstructed from 31 fungal genomes.</title>
        <authorList>
            <person name="Floudas D."/>
            <person name="Binder M."/>
            <person name="Riley R."/>
            <person name="Barry K."/>
            <person name="Blanchette R.A."/>
            <person name="Henrissat B."/>
            <person name="Martinez A.T."/>
            <person name="Otillar R."/>
            <person name="Spatafora J.W."/>
            <person name="Yadav J.S."/>
            <person name="Aerts A."/>
            <person name="Benoit I."/>
            <person name="Boyd A."/>
            <person name="Carlson A."/>
            <person name="Copeland A."/>
            <person name="Coutinho P.M."/>
            <person name="de Vries R.P."/>
            <person name="Ferreira P."/>
            <person name="Findley K."/>
            <person name="Foster B."/>
            <person name="Gaskell J."/>
            <person name="Glotzer D."/>
            <person name="Gorecki P."/>
            <person name="Heitman J."/>
            <person name="Hesse C."/>
            <person name="Hori C."/>
            <person name="Igarashi K."/>
            <person name="Jurgens J.A."/>
            <person name="Kallen N."/>
            <person name="Kersten P."/>
            <person name="Kohler A."/>
            <person name="Kuees U."/>
            <person name="Kumar T.K.A."/>
            <person name="Kuo A."/>
            <person name="LaButti K."/>
            <person name="Larrondo L.F."/>
            <person name="Lindquist E."/>
            <person name="Ling A."/>
            <person name="Lombard V."/>
            <person name="Lucas S."/>
            <person name="Lundell T."/>
            <person name="Martin R."/>
            <person name="McLaughlin D.J."/>
            <person name="Morgenstern I."/>
            <person name="Morin E."/>
            <person name="Murat C."/>
            <person name="Nagy L.G."/>
            <person name="Nolan M."/>
            <person name="Ohm R.A."/>
            <person name="Patyshakuliyeva A."/>
            <person name="Rokas A."/>
            <person name="Ruiz-Duenas F.J."/>
            <person name="Sabat G."/>
            <person name="Salamov A."/>
            <person name="Samejima M."/>
            <person name="Schmutz J."/>
            <person name="Slot J.C."/>
            <person name="St John F."/>
            <person name="Stenlid J."/>
            <person name="Sun H."/>
            <person name="Sun S."/>
            <person name="Syed K."/>
            <person name="Tsang A."/>
            <person name="Wiebenga A."/>
            <person name="Young D."/>
            <person name="Pisabarro A."/>
            <person name="Eastwood D.C."/>
            <person name="Martin F."/>
            <person name="Cullen D."/>
            <person name="Grigoriev I.V."/>
            <person name="Hibbett D.S."/>
        </authorList>
    </citation>
    <scope>NUCLEOTIDE SEQUENCE</scope>
    <source>
        <strain evidence="4">FP-58527</strain>
    </source>
</reference>
<feature type="region of interest" description="Disordered" evidence="2">
    <location>
        <begin position="1"/>
        <end position="30"/>
    </location>
</feature>
<name>S8F4F5_FOMSC</name>
<dbReference type="SUPFAM" id="SSF81383">
    <property type="entry name" value="F-box domain"/>
    <property type="match status" value="1"/>
</dbReference>
<proteinExistence type="predicted"/>
<gene>
    <name evidence="3" type="ORF">FOMPIDRAFT_1053093</name>
</gene>
<evidence type="ECO:0000313" key="4">
    <source>
        <dbReference type="Proteomes" id="UP000015241"/>
    </source>
</evidence>
<dbReference type="Proteomes" id="UP000015241">
    <property type="component" value="Unassembled WGS sequence"/>
</dbReference>
<dbReference type="OrthoDB" id="2745177at2759"/>
<dbReference type="HOGENOM" id="CLU_010790_2_3_1"/>
<feature type="coiled-coil region" evidence="1">
    <location>
        <begin position="223"/>
        <end position="260"/>
    </location>
</feature>
<dbReference type="AlphaFoldDB" id="S8F4F5"/>